<dbReference type="OrthoDB" id="10514479at2759"/>
<dbReference type="EMBL" id="BGPR01002792">
    <property type="protein sequence ID" value="GBM78983.1"/>
    <property type="molecule type" value="Genomic_DNA"/>
</dbReference>
<evidence type="ECO:0000313" key="1">
    <source>
        <dbReference type="EMBL" id="GBM78983.1"/>
    </source>
</evidence>
<accession>A0A4Y2IMD3</accession>
<dbReference type="Proteomes" id="UP000499080">
    <property type="component" value="Unassembled WGS sequence"/>
</dbReference>
<dbReference type="AlphaFoldDB" id="A0A4Y2IMD3"/>
<organism evidence="1 2">
    <name type="scientific">Araneus ventricosus</name>
    <name type="common">Orbweaver spider</name>
    <name type="synonym">Epeira ventricosa</name>
    <dbReference type="NCBI Taxonomy" id="182803"/>
    <lineage>
        <taxon>Eukaryota</taxon>
        <taxon>Metazoa</taxon>
        <taxon>Ecdysozoa</taxon>
        <taxon>Arthropoda</taxon>
        <taxon>Chelicerata</taxon>
        <taxon>Arachnida</taxon>
        <taxon>Araneae</taxon>
        <taxon>Araneomorphae</taxon>
        <taxon>Entelegynae</taxon>
        <taxon>Araneoidea</taxon>
        <taxon>Araneidae</taxon>
        <taxon>Araneus</taxon>
    </lineage>
</organism>
<keyword evidence="2" id="KW-1185">Reference proteome</keyword>
<protein>
    <submittedName>
        <fullName evidence="1">Uncharacterized protein</fullName>
    </submittedName>
</protein>
<gene>
    <name evidence="1" type="ORF">AVEN_226344_1</name>
</gene>
<comment type="caution">
    <text evidence="1">The sequence shown here is derived from an EMBL/GenBank/DDBJ whole genome shotgun (WGS) entry which is preliminary data.</text>
</comment>
<proteinExistence type="predicted"/>
<sequence>MGGWGLEILLIKMKATYIPRVRKTDLLMGDLPRLACSLPGHALLFAQSLDLSQDRGPMIYSGEAEEIRPGYAVFTIPKSTGPQIRYQIKYTADVCDRSATSIFVSGCDESCPGWIYANSRGTKTVESEIPSMCFERVVNEWLPTGKNSVKGKNSKIGRKICWSLR</sequence>
<evidence type="ECO:0000313" key="2">
    <source>
        <dbReference type="Proteomes" id="UP000499080"/>
    </source>
</evidence>
<reference evidence="1 2" key="1">
    <citation type="journal article" date="2019" name="Sci. Rep.">
        <title>Orb-weaving spider Araneus ventricosus genome elucidates the spidroin gene catalogue.</title>
        <authorList>
            <person name="Kono N."/>
            <person name="Nakamura H."/>
            <person name="Ohtoshi R."/>
            <person name="Moran D.A.P."/>
            <person name="Shinohara A."/>
            <person name="Yoshida Y."/>
            <person name="Fujiwara M."/>
            <person name="Mori M."/>
            <person name="Tomita M."/>
            <person name="Arakawa K."/>
        </authorList>
    </citation>
    <scope>NUCLEOTIDE SEQUENCE [LARGE SCALE GENOMIC DNA]</scope>
</reference>
<name>A0A4Y2IMD3_ARAVE</name>